<gene>
    <name evidence="2" type="ORF">PX653_07180</name>
</gene>
<feature type="domain" description="Transglutaminase-like" evidence="1">
    <location>
        <begin position="157"/>
        <end position="228"/>
    </location>
</feature>
<dbReference type="EMBL" id="CP119083">
    <property type="protein sequence ID" value="WEF34539.1"/>
    <property type="molecule type" value="Genomic_DNA"/>
</dbReference>
<dbReference type="InterPro" id="IPR038765">
    <property type="entry name" value="Papain-like_cys_pep_sf"/>
</dbReference>
<evidence type="ECO:0000259" key="1">
    <source>
        <dbReference type="SMART" id="SM00460"/>
    </source>
</evidence>
<dbReference type="SUPFAM" id="SSF54001">
    <property type="entry name" value="Cysteine proteinases"/>
    <property type="match status" value="1"/>
</dbReference>
<dbReference type="Proteomes" id="UP001216510">
    <property type="component" value="Chromosome"/>
</dbReference>
<dbReference type="PANTHER" id="PTHR33490">
    <property type="entry name" value="BLR5614 PROTEIN-RELATED"/>
    <property type="match status" value="1"/>
</dbReference>
<dbReference type="PANTHER" id="PTHR33490:SF6">
    <property type="entry name" value="SLL1049 PROTEIN"/>
    <property type="match status" value="1"/>
</dbReference>
<name>A0ABY8BJW0_9BURK</name>
<accession>A0ABY8BJW0</accession>
<keyword evidence="3" id="KW-1185">Reference proteome</keyword>
<dbReference type="InterPro" id="IPR013589">
    <property type="entry name" value="Bac_transglu_N"/>
</dbReference>
<dbReference type="Pfam" id="PF08379">
    <property type="entry name" value="Bact_transglu_N"/>
    <property type="match status" value="1"/>
</dbReference>
<sequence length="272" mass="29186">MQLSIRHETLYHYTATLAYTIQQLHLTPRAEPQQHVLQWQLDAPGHLHAYTDAYGNLSHMLTLDKPHEALAIVAEGVIETTAPPQGRVQTKDTLSPLVYTVATRLTAPDEAIRALAAAFLPGQRVGTRELMGLAGHIHGAVAYQTGATEVTTTAGAALAQGSGVCQDHAHIFLACCHAAGIPARYVSGYIDPGYIGLDNADHAASHAWVDAWAHDDGFAGWVSIDVTHARLMTDAYCRIAIGRDYEAAAPIRGMRAGGGDESMKVEVQIVPQ</sequence>
<protein>
    <submittedName>
        <fullName evidence="2">Transglutaminase family protein</fullName>
    </submittedName>
</protein>
<dbReference type="RefSeq" id="WP_277417215.1">
    <property type="nucleotide sequence ID" value="NZ_CP119083.1"/>
</dbReference>
<evidence type="ECO:0000313" key="2">
    <source>
        <dbReference type="EMBL" id="WEF34539.1"/>
    </source>
</evidence>
<reference evidence="2 3" key="1">
    <citation type="submission" date="2023-02" db="EMBL/GenBank/DDBJ databases">
        <title>Gemone sequence of Telluria chitinolytica ACM 3522T.</title>
        <authorList>
            <person name="Frediansyah A."/>
            <person name="Miess H."/>
            <person name="Gross H."/>
        </authorList>
    </citation>
    <scope>NUCLEOTIDE SEQUENCE [LARGE SCALE GENOMIC DNA]</scope>
    <source>
        <strain evidence="2 3">ACM 3522</strain>
    </source>
</reference>
<evidence type="ECO:0000313" key="3">
    <source>
        <dbReference type="Proteomes" id="UP001216510"/>
    </source>
</evidence>
<dbReference type="Gene3D" id="3.10.620.30">
    <property type="match status" value="1"/>
</dbReference>
<dbReference type="InterPro" id="IPR002931">
    <property type="entry name" value="Transglutaminase-like"/>
</dbReference>
<dbReference type="Pfam" id="PF01841">
    <property type="entry name" value="Transglut_core"/>
    <property type="match status" value="1"/>
</dbReference>
<organism evidence="2 3">
    <name type="scientific">Pseudoduganella chitinolytica</name>
    <dbReference type="NCBI Taxonomy" id="34070"/>
    <lineage>
        <taxon>Bacteria</taxon>
        <taxon>Pseudomonadati</taxon>
        <taxon>Pseudomonadota</taxon>
        <taxon>Betaproteobacteria</taxon>
        <taxon>Burkholderiales</taxon>
        <taxon>Oxalobacteraceae</taxon>
        <taxon>Telluria group</taxon>
        <taxon>Pseudoduganella</taxon>
    </lineage>
</organism>
<dbReference type="SMART" id="SM00460">
    <property type="entry name" value="TGc"/>
    <property type="match status" value="1"/>
</dbReference>
<proteinExistence type="predicted"/>